<dbReference type="GeneID" id="72186251"/>
<keyword evidence="3" id="KW-1185">Reference proteome</keyword>
<dbReference type="SUPFAM" id="SSF52833">
    <property type="entry name" value="Thioredoxin-like"/>
    <property type="match status" value="1"/>
</dbReference>
<sequence>MTKRETDTSASEGTTDGESRAETNRRDAPPATDSADALFDVLVEEGVLAVGDDGGVRTTDEFDDTHAIYHDSYVGVDDNEFHEAVAATFGLSDAAERDSSSGRPSADAEAAADLVAERGISRDEFAVYLAVRSHVESAERDSAESRSAEGASADGVNAADLAAMAGMVWEVVPDSPVPAELPDVTDDPESFLAGRDRRVVAVWKRFCDPCEAVKADLPTVLDAVPDGVRVAGADGEAAAEFCRTHGVESAPGFVLADGDDRRTVCESDADAVAERVASFF</sequence>
<dbReference type="InterPro" id="IPR036249">
    <property type="entry name" value="Thioredoxin-like_sf"/>
</dbReference>
<dbReference type="KEGG" id="halx:M0R89_13590"/>
<evidence type="ECO:0000313" key="2">
    <source>
        <dbReference type="EMBL" id="UPV73569.1"/>
    </source>
</evidence>
<feature type="compositionally biased region" description="Basic and acidic residues" evidence="1">
    <location>
        <begin position="17"/>
        <end position="28"/>
    </location>
</feature>
<dbReference type="Gene3D" id="3.40.30.10">
    <property type="entry name" value="Glutaredoxin"/>
    <property type="match status" value="1"/>
</dbReference>
<name>A0A8U0HRS3_9EURY</name>
<dbReference type="RefSeq" id="WP_248649622.1">
    <property type="nucleotide sequence ID" value="NZ_CP096659.1"/>
</dbReference>
<organism evidence="2 3">
    <name type="scientific">Halorussus limi</name>
    <dbReference type="NCBI Taxonomy" id="2938695"/>
    <lineage>
        <taxon>Archaea</taxon>
        <taxon>Methanobacteriati</taxon>
        <taxon>Methanobacteriota</taxon>
        <taxon>Stenosarchaea group</taxon>
        <taxon>Halobacteria</taxon>
        <taxon>Halobacteriales</taxon>
        <taxon>Haladaptataceae</taxon>
        <taxon>Halorussus</taxon>
    </lineage>
</organism>
<dbReference type="Proteomes" id="UP000830729">
    <property type="component" value="Chromosome"/>
</dbReference>
<accession>A0A8U0HRS3</accession>
<evidence type="ECO:0000256" key="1">
    <source>
        <dbReference type="SAM" id="MobiDB-lite"/>
    </source>
</evidence>
<proteinExistence type="predicted"/>
<gene>
    <name evidence="2" type="ORF">M0R89_13590</name>
</gene>
<feature type="region of interest" description="Disordered" evidence="1">
    <location>
        <begin position="1"/>
        <end position="36"/>
    </location>
</feature>
<dbReference type="AlphaFoldDB" id="A0A8U0HRS3"/>
<dbReference type="EMBL" id="CP096659">
    <property type="protein sequence ID" value="UPV73569.1"/>
    <property type="molecule type" value="Genomic_DNA"/>
</dbReference>
<protein>
    <submittedName>
        <fullName evidence="2">Thioredoxin</fullName>
    </submittedName>
</protein>
<reference evidence="2 3" key="1">
    <citation type="submission" date="2022-04" db="EMBL/GenBank/DDBJ databases">
        <title>Diverse halophilic archaea isolated from saline environments.</title>
        <authorList>
            <person name="Cui H.-L."/>
        </authorList>
    </citation>
    <scope>NUCLEOTIDE SEQUENCE [LARGE SCALE GENOMIC DNA]</scope>
    <source>
        <strain evidence="2 3">XZYJT49</strain>
    </source>
</reference>
<evidence type="ECO:0000313" key="3">
    <source>
        <dbReference type="Proteomes" id="UP000830729"/>
    </source>
</evidence>